<feature type="region of interest" description="Disordered" evidence="1">
    <location>
        <begin position="162"/>
        <end position="182"/>
    </location>
</feature>
<dbReference type="EMBL" id="JAESDN010000001">
    <property type="protein sequence ID" value="KAG7057143.1"/>
    <property type="molecule type" value="Genomic_DNA"/>
</dbReference>
<comment type="caution">
    <text evidence="2">The sequence shown here is derived from an EMBL/GenBank/DDBJ whole genome shotgun (WGS) entry which is preliminary data.</text>
</comment>
<dbReference type="Proteomes" id="UP000699042">
    <property type="component" value="Unassembled WGS sequence"/>
</dbReference>
<reference evidence="2" key="1">
    <citation type="submission" date="2021-05" db="EMBL/GenBank/DDBJ databases">
        <title>Comparative genomics of three Colletotrichum scovillei strains and genetic complementation revealed genes involved fungal growth and virulence on chili pepper.</title>
        <authorList>
            <person name="Hsieh D.-K."/>
            <person name="Chuang S.-C."/>
            <person name="Chen C.-Y."/>
            <person name="Chao Y.-T."/>
            <person name="Lu M.-Y.J."/>
            <person name="Lee M.-H."/>
            <person name="Shih M.-C."/>
        </authorList>
    </citation>
    <scope>NUCLEOTIDE SEQUENCE</scope>
    <source>
        <strain evidence="2">Coll-153</strain>
    </source>
</reference>
<accession>A0A9P7UJX9</accession>
<evidence type="ECO:0000313" key="3">
    <source>
        <dbReference type="Proteomes" id="UP000699042"/>
    </source>
</evidence>
<dbReference type="AlphaFoldDB" id="A0A9P7UJX9"/>
<organism evidence="2 3">
    <name type="scientific">Colletotrichum scovillei</name>
    <dbReference type="NCBI Taxonomy" id="1209932"/>
    <lineage>
        <taxon>Eukaryota</taxon>
        <taxon>Fungi</taxon>
        <taxon>Dikarya</taxon>
        <taxon>Ascomycota</taxon>
        <taxon>Pezizomycotina</taxon>
        <taxon>Sordariomycetes</taxon>
        <taxon>Hypocreomycetidae</taxon>
        <taxon>Glomerellales</taxon>
        <taxon>Glomerellaceae</taxon>
        <taxon>Colletotrichum</taxon>
        <taxon>Colletotrichum acutatum species complex</taxon>
    </lineage>
</organism>
<protein>
    <submittedName>
        <fullName evidence="2">Proline racemase</fullName>
    </submittedName>
</protein>
<proteinExistence type="predicted"/>
<name>A0A9P7UJX9_9PEZI</name>
<evidence type="ECO:0000313" key="2">
    <source>
        <dbReference type="EMBL" id="KAG7057143.1"/>
    </source>
</evidence>
<evidence type="ECO:0000256" key="1">
    <source>
        <dbReference type="SAM" id="MobiDB-lite"/>
    </source>
</evidence>
<gene>
    <name evidence="2" type="ORF">JMJ77_004535</name>
</gene>
<keyword evidence="3" id="KW-1185">Reference proteome</keyword>
<sequence length="220" mass="24575">MVFRPRLDIRDMPLVPHSESGRKGVFWIQDDLLVTSDPCSALDDWYNSINISDFDSPRNAALEGCVNDASVLEVFSNRQLALGMQQSHSRAGAGATRAAIKTPGRHNHSVLGDLPNGILVKRLCEFQNRDALDFWVLRMMRRLHKLRALARLDGHPDRCRIHDSVPHPAPDNVGGDGPDPRDVNLQIEPVHEGGHIFKSHGFAFTTLALRSHADQTSRRI</sequence>